<dbReference type="OrthoDB" id="4062651at2759"/>
<sequence length="146" mass="16376">MAFLCRRARRNHEGNEGVEEIYVACIDNKDLAEVIMKDMNADTEEKALLEENALIPLLDVENDNTDTQLNKKTHTHDDGSVDSIPRVSCEERGNACTLARAALLNEIRRFCVLSFPGKTILVITGSLESFLRCKDYGSNEYANVHC</sequence>
<dbReference type="Proteomes" id="UP000275408">
    <property type="component" value="Unassembled WGS sequence"/>
</dbReference>
<dbReference type="AlphaFoldDB" id="A0A3M6V5S1"/>
<name>A0A3M6V5S1_POCDA</name>
<evidence type="ECO:0000313" key="2">
    <source>
        <dbReference type="Proteomes" id="UP000275408"/>
    </source>
</evidence>
<comment type="caution">
    <text evidence="1">The sequence shown here is derived from an EMBL/GenBank/DDBJ whole genome shotgun (WGS) entry which is preliminary data.</text>
</comment>
<protein>
    <submittedName>
        <fullName evidence="1">Uncharacterized protein</fullName>
    </submittedName>
</protein>
<organism evidence="1 2">
    <name type="scientific">Pocillopora damicornis</name>
    <name type="common">Cauliflower coral</name>
    <name type="synonym">Millepora damicornis</name>
    <dbReference type="NCBI Taxonomy" id="46731"/>
    <lineage>
        <taxon>Eukaryota</taxon>
        <taxon>Metazoa</taxon>
        <taxon>Cnidaria</taxon>
        <taxon>Anthozoa</taxon>
        <taxon>Hexacorallia</taxon>
        <taxon>Scleractinia</taxon>
        <taxon>Astrocoeniina</taxon>
        <taxon>Pocilloporidae</taxon>
        <taxon>Pocillopora</taxon>
    </lineage>
</organism>
<evidence type="ECO:0000313" key="1">
    <source>
        <dbReference type="EMBL" id="RMX61323.1"/>
    </source>
</evidence>
<accession>A0A3M6V5S1</accession>
<dbReference type="EMBL" id="RCHS01000050">
    <property type="protein sequence ID" value="RMX61323.1"/>
    <property type="molecule type" value="Genomic_DNA"/>
</dbReference>
<proteinExistence type="predicted"/>
<gene>
    <name evidence="1" type="ORF">pdam_00018078</name>
</gene>
<keyword evidence="2" id="KW-1185">Reference proteome</keyword>
<reference evidence="1 2" key="1">
    <citation type="journal article" date="2018" name="Sci. Rep.">
        <title>Comparative analysis of the Pocillopora damicornis genome highlights role of immune system in coral evolution.</title>
        <authorList>
            <person name="Cunning R."/>
            <person name="Bay R.A."/>
            <person name="Gillette P."/>
            <person name="Baker A.C."/>
            <person name="Traylor-Knowles N."/>
        </authorList>
    </citation>
    <scope>NUCLEOTIDE SEQUENCE [LARGE SCALE GENOMIC DNA]</scope>
    <source>
        <strain evidence="1">RSMAS</strain>
        <tissue evidence="1">Whole animal</tissue>
    </source>
</reference>